<reference evidence="2" key="1">
    <citation type="submission" date="2022-12" db="EMBL/GenBank/DDBJ databases">
        <authorList>
            <person name="Petersen C."/>
        </authorList>
    </citation>
    <scope>NUCLEOTIDE SEQUENCE</scope>
    <source>
        <strain evidence="2">IBT 35675</strain>
    </source>
</reference>
<gene>
    <name evidence="2" type="ORF">N7541_001077</name>
</gene>
<proteinExistence type="predicted"/>
<keyword evidence="3" id="KW-1185">Reference proteome</keyword>
<reference evidence="2" key="2">
    <citation type="journal article" date="2023" name="IMA Fungus">
        <title>Comparative genomic study of the Penicillium genus elucidates a diverse pangenome and 15 lateral gene transfer events.</title>
        <authorList>
            <person name="Petersen C."/>
            <person name="Sorensen T."/>
            <person name="Nielsen M.R."/>
            <person name="Sondergaard T.E."/>
            <person name="Sorensen J.L."/>
            <person name="Fitzpatrick D.A."/>
            <person name="Frisvad J.C."/>
            <person name="Nielsen K.L."/>
        </authorList>
    </citation>
    <scope>NUCLEOTIDE SEQUENCE</scope>
    <source>
        <strain evidence="2">IBT 35675</strain>
    </source>
</reference>
<dbReference type="EMBL" id="JAPZBR010000001">
    <property type="protein sequence ID" value="KAJ5367136.1"/>
    <property type="molecule type" value="Genomic_DNA"/>
</dbReference>
<dbReference type="AlphaFoldDB" id="A0A9W9V5L8"/>
<dbReference type="SUPFAM" id="SSF81383">
    <property type="entry name" value="F-box domain"/>
    <property type="match status" value="1"/>
</dbReference>
<dbReference type="InterPro" id="IPR036047">
    <property type="entry name" value="F-box-like_dom_sf"/>
</dbReference>
<dbReference type="Proteomes" id="UP001148299">
    <property type="component" value="Unassembled WGS sequence"/>
</dbReference>
<comment type="caution">
    <text evidence="2">The sequence shown here is derived from an EMBL/GenBank/DDBJ whole genome shotgun (WGS) entry which is preliminary data.</text>
</comment>
<evidence type="ECO:0000313" key="2">
    <source>
        <dbReference type="EMBL" id="KAJ5367136.1"/>
    </source>
</evidence>
<evidence type="ECO:0000313" key="3">
    <source>
        <dbReference type="Proteomes" id="UP001148299"/>
    </source>
</evidence>
<dbReference type="CDD" id="cd09917">
    <property type="entry name" value="F-box_SF"/>
    <property type="match status" value="1"/>
</dbReference>
<sequence length="349" mass="40117">MIGCWILDAVCFVKQKAASFKTWLYPLSTSQTRTVGGNHQLAATSQPSSRHLTILDLPTETKLQVLSYLTVTSRACVALTCTRLYHQFSDVLQSEEFRYPAPSSGRHRHESIRTELLLRLETQFWLFCDACLMLHPRSEFFEDDLELKAPRICKWPGVIQLCRCLRFTPGRLIRLREQLQLALTTNSMGPHIMNSIPNWHRCQESDNCWLSVTLALDESLRVVFRLCFTMTFDLSEPHANQSIFICRHGWNDLKSIRAHDNHCASCMAQAVLADDAECRSCQIIRGTTLYTCEACHDCLNLDFDTREADGRLEFTVSFDRVYTVPYREPPGPWALTQADYDWTIPGIRQ</sequence>
<dbReference type="InterPro" id="IPR001810">
    <property type="entry name" value="F-box_dom"/>
</dbReference>
<dbReference type="Pfam" id="PF12937">
    <property type="entry name" value="F-box-like"/>
    <property type="match status" value="1"/>
</dbReference>
<organism evidence="2 3">
    <name type="scientific">Penicillium brevicompactum</name>
    <dbReference type="NCBI Taxonomy" id="5074"/>
    <lineage>
        <taxon>Eukaryota</taxon>
        <taxon>Fungi</taxon>
        <taxon>Dikarya</taxon>
        <taxon>Ascomycota</taxon>
        <taxon>Pezizomycotina</taxon>
        <taxon>Eurotiomycetes</taxon>
        <taxon>Eurotiomycetidae</taxon>
        <taxon>Eurotiales</taxon>
        <taxon>Aspergillaceae</taxon>
        <taxon>Penicillium</taxon>
    </lineage>
</organism>
<evidence type="ECO:0000259" key="1">
    <source>
        <dbReference type="Pfam" id="PF12937"/>
    </source>
</evidence>
<protein>
    <recommendedName>
        <fullName evidence="1">F-box domain-containing protein</fullName>
    </recommendedName>
</protein>
<feature type="domain" description="F-box" evidence="1">
    <location>
        <begin position="54"/>
        <end position="88"/>
    </location>
</feature>
<accession>A0A9W9V5L8</accession>
<name>A0A9W9V5L8_PENBR</name>